<dbReference type="GO" id="GO:0012505">
    <property type="term" value="C:endomembrane system"/>
    <property type="evidence" value="ECO:0007669"/>
    <property type="project" value="TreeGrafter"/>
</dbReference>
<reference evidence="6 7" key="1">
    <citation type="submission" date="2020-04" db="EMBL/GenBank/DDBJ databases">
        <authorList>
            <person name="Alioto T."/>
            <person name="Alioto T."/>
            <person name="Gomez Garrido J."/>
        </authorList>
    </citation>
    <scope>NUCLEOTIDE SEQUENCE [LARGE SCALE GENOMIC DNA]</scope>
</reference>
<dbReference type="SUPFAM" id="SSF63829">
    <property type="entry name" value="Calcium-dependent phosphotriesterase"/>
    <property type="match status" value="1"/>
</dbReference>
<dbReference type="OrthoDB" id="5307922at2759"/>
<comment type="similarity">
    <text evidence="1">Belongs to the strictosidine synthase family.</text>
</comment>
<feature type="domain" description="Strictosidine synthase conserved region" evidence="5">
    <location>
        <begin position="161"/>
        <end position="250"/>
    </location>
</feature>
<evidence type="ECO:0000256" key="3">
    <source>
        <dbReference type="ARBA" id="ARBA00023180"/>
    </source>
</evidence>
<dbReference type="Gene3D" id="2.120.10.30">
    <property type="entry name" value="TolB, C-terminal domain"/>
    <property type="match status" value="1"/>
</dbReference>
<feature type="chain" id="PRO_5035780126" description="Strictosidine synthase conserved region domain-containing protein" evidence="4">
    <location>
        <begin position="18"/>
        <end position="351"/>
    </location>
</feature>
<dbReference type="AlphaFoldDB" id="A0A8S1BW78"/>
<dbReference type="InterPro" id="IPR018119">
    <property type="entry name" value="Strictosidine_synth_cons-reg"/>
</dbReference>
<keyword evidence="4" id="KW-0732">Signal</keyword>
<evidence type="ECO:0000256" key="2">
    <source>
        <dbReference type="ARBA" id="ARBA00022553"/>
    </source>
</evidence>
<dbReference type="Proteomes" id="UP000494165">
    <property type="component" value="Unassembled WGS sequence"/>
</dbReference>
<gene>
    <name evidence="6" type="ORF">CLODIP_2_CD06916</name>
</gene>
<protein>
    <recommendedName>
        <fullName evidence="5">Strictosidine synthase conserved region domain-containing protein</fullName>
    </recommendedName>
</protein>
<evidence type="ECO:0000313" key="6">
    <source>
        <dbReference type="EMBL" id="CAB3363936.1"/>
    </source>
</evidence>
<dbReference type="Pfam" id="PF03088">
    <property type="entry name" value="Str_synth"/>
    <property type="match status" value="1"/>
</dbReference>
<dbReference type="PANTHER" id="PTHR10426">
    <property type="entry name" value="STRICTOSIDINE SYNTHASE-RELATED"/>
    <property type="match status" value="1"/>
</dbReference>
<dbReference type="InterPro" id="IPR011042">
    <property type="entry name" value="6-blade_b-propeller_TolB-like"/>
</dbReference>
<keyword evidence="2" id="KW-0597">Phosphoprotein</keyword>
<proteinExistence type="inferred from homology"/>
<evidence type="ECO:0000259" key="5">
    <source>
        <dbReference type="Pfam" id="PF03088"/>
    </source>
</evidence>
<evidence type="ECO:0000313" key="7">
    <source>
        <dbReference type="Proteomes" id="UP000494165"/>
    </source>
</evidence>
<dbReference type="GO" id="GO:0016787">
    <property type="term" value="F:hydrolase activity"/>
    <property type="evidence" value="ECO:0007669"/>
    <property type="project" value="TreeGrafter"/>
</dbReference>
<keyword evidence="7" id="KW-1185">Reference proteome</keyword>
<evidence type="ECO:0000256" key="1">
    <source>
        <dbReference type="ARBA" id="ARBA00009191"/>
    </source>
</evidence>
<dbReference type="EMBL" id="CADEPI010000014">
    <property type="protein sequence ID" value="CAB3363936.1"/>
    <property type="molecule type" value="Genomic_DNA"/>
</dbReference>
<dbReference type="PANTHER" id="PTHR10426:SF88">
    <property type="entry name" value="ADIPOCYTE PLASMA MEMBRANE-ASSOCIATED PROTEIN HEMOMUCIN-RELATED"/>
    <property type="match status" value="1"/>
</dbReference>
<organism evidence="6 7">
    <name type="scientific">Cloeon dipterum</name>
    <dbReference type="NCBI Taxonomy" id="197152"/>
    <lineage>
        <taxon>Eukaryota</taxon>
        <taxon>Metazoa</taxon>
        <taxon>Ecdysozoa</taxon>
        <taxon>Arthropoda</taxon>
        <taxon>Hexapoda</taxon>
        <taxon>Insecta</taxon>
        <taxon>Pterygota</taxon>
        <taxon>Palaeoptera</taxon>
        <taxon>Ephemeroptera</taxon>
        <taxon>Pisciforma</taxon>
        <taxon>Baetidae</taxon>
        <taxon>Cloeon</taxon>
    </lineage>
</organism>
<feature type="signal peptide" evidence="4">
    <location>
        <begin position="1"/>
        <end position="17"/>
    </location>
</feature>
<keyword evidence="3" id="KW-0325">Glycoprotein</keyword>
<comment type="caution">
    <text evidence="6">The sequence shown here is derived from an EMBL/GenBank/DDBJ whole genome shotgun (WGS) entry which is preliminary data.</text>
</comment>
<dbReference type="Pfam" id="PF20067">
    <property type="entry name" value="SSL_N"/>
    <property type="match status" value="1"/>
</dbReference>
<sequence length="351" mass="38739">MGCFKILIVFTVILAIALLPGLPPDLDFTPFSTKEPMELSGSMAPNDLLNGAERLFEGEIDAPEGLAVWNGTLYTGNRQGDILKIVDGKMVKITNIGHQCEGYWEDRKCGRVVGINFDSKGYLYAADPYYGIYKINVDTGKFIHLIKTDVPIEGKTVRVANSVAVAKDGTVYWTSSICTNPGVDVEDAVVAIFADGNGRLFKYDPIEKTNKVLIDKINFANGLALSPNEDFIVVSETVQCRLLRYWLKGPKQGSADVFIDGLPGIPDNIHLIKGGLFEVSLAQPRTKQQPLPIDSLAPYPLVRRFIARVLYYLELPFQTIQEFTPTHTLEFLLTGSTTLTSSSLYFINGFA</sequence>
<accession>A0A8S1BW78</accession>
<name>A0A8S1BW78_9INSE</name>
<evidence type="ECO:0000256" key="4">
    <source>
        <dbReference type="SAM" id="SignalP"/>
    </source>
</evidence>